<protein>
    <submittedName>
        <fullName evidence="2">Uncharacterized protein</fullName>
    </submittedName>
</protein>
<proteinExistence type="predicted"/>
<accession>A0A0F9ZBV6</accession>
<feature type="region of interest" description="Disordered" evidence="1">
    <location>
        <begin position="589"/>
        <end position="625"/>
    </location>
</feature>
<feature type="region of interest" description="Disordered" evidence="1">
    <location>
        <begin position="115"/>
        <end position="189"/>
    </location>
</feature>
<organism evidence="2 3">
    <name type="scientific">Trichoderma harzianum</name>
    <name type="common">Hypocrea lixii</name>
    <dbReference type="NCBI Taxonomy" id="5544"/>
    <lineage>
        <taxon>Eukaryota</taxon>
        <taxon>Fungi</taxon>
        <taxon>Dikarya</taxon>
        <taxon>Ascomycota</taxon>
        <taxon>Pezizomycotina</taxon>
        <taxon>Sordariomycetes</taxon>
        <taxon>Hypocreomycetidae</taxon>
        <taxon>Hypocreales</taxon>
        <taxon>Hypocreaceae</taxon>
        <taxon>Trichoderma</taxon>
    </lineage>
</organism>
<comment type="caution">
    <text evidence="2">The sequence shown here is derived from an EMBL/GenBank/DDBJ whole genome shotgun (WGS) entry which is preliminary data.</text>
</comment>
<dbReference type="OMA" id="FADMKQV"/>
<feature type="compositionally biased region" description="Acidic residues" evidence="1">
    <location>
        <begin position="350"/>
        <end position="359"/>
    </location>
</feature>
<feature type="region of interest" description="Disordered" evidence="1">
    <location>
        <begin position="297"/>
        <end position="361"/>
    </location>
</feature>
<feature type="compositionally biased region" description="Low complexity" evidence="1">
    <location>
        <begin position="19"/>
        <end position="30"/>
    </location>
</feature>
<feature type="region of interest" description="Disordered" evidence="1">
    <location>
        <begin position="542"/>
        <end position="563"/>
    </location>
</feature>
<evidence type="ECO:0000313" key="2">
    <source>
        <dbReference type="EMBL" id="KKO97966.1"/>
    </source>
</evidence>
<gene>
    <name evidence="2" type="ORF">THAR02_09933</name>
</gene>
<dbReference type="Proteomes" id="UP000034112">
    <property type="component" value="Unassembled WGS sequence"/>
</dbReference>
<sequence length="653" mass="71241">MHRASSTPLPPQGMPMPRSSSAAAINNNNNPKVRSQTSSRIIRAQISSPIPIPDPLDKELSIRPQEVSFSGYMPQHANITQPSMDTSRPSAEFSRRRISFTPERSRSVLRTAFSRIFGRKKGPRPKTGLASAGSEEDRQNEQYSVRASVTSGSRELRYKGFTDATKQDPVNNTSPARSPPTKISEPIPVSEYDRALRSHSVGPEDVMAIRSARSPVNQDFSGHVRRRTGTGSDAHPATARWVKPTGLTPRPASTQDWGSRLVDDSHDPEEIGRAITTGLKRRSRSLSFIPLVETTPAPSITRRRSDEIPRGWRESYDQDPASPISSTAPDGEDRATFISDKSDDGSKTDDEAELPDEIDSPVKPFTFSNIPYMTEFAGTSMKITDAVNLETRIGQVENRLSLVEGLLTHARQATPIAGLPDDVSERLAPPAPAWPSTFATAVRPSSHSSAQFSGTSRLSFGEIPIYARSASQQATKQPLFATPERPALASSLPTLSKSFPTGSFLMDHETYNTLLATMENDRAARIALEAQVMELSRQVSRLSKGLPSTRAAQTKDDAASHPLGQTSVFDFADTNGDFVTKDRRLSYRRDHTEDSGIGTEAGDKDYPESFATLNEENHNPDLPFSTPSAALSLSKLTMMGGIPASQQALSQTI</sequence>
<feature type="compositionally biased region" description="Basic and acidic residues" evidence="1">
    <location>
        <begin position="331"/>
        <end position="349"/>
    </location>
</feature>
<evidence type="ECO:0000313" key="3">
    <source>
        <dbReference type="Proteomes" id="UP000034112"/>
    </source>
</evidence>
<reference evidence="3" key="1">
    <citation type="journal article" date="2015" name="Genome Announc.">
        <title>Draft whole-genome sequence of the biocontrol agent Trichoderma harzianum T6776.</title>
        <authorList>
            <person name="Baroncelli R."/>
            <person name="Piaggeschi G."/>
            <person name="Fiorini L."/>
            <person name="Bertolini E."/>
            <person name="Zapparata A."/>
            <person name="Pe M.E."/>
            <person name="Sarrocco S."/>
            <person name="Vannacci G."/>
        </authorList>
    </citation>
    <scope>NUCLEOTIDE SEQUENCE [LARGE SCALE GENOMIC DNA]</scope>
    <source>
        <strain evidence="3">T6776</strain>
    </source>
</reference>
<evidence type="ECO:0000256" key="1">
    <source>
        <dbReference type="SAM" id="MobiDB-lite"/>
    </source>
</evidence>
<feature type="compositionally biased region" description="Polar residues" evidence="1">
    <location>
        <begin position="141"/>
        <end position="153"/>
    </location>
</feature>
<dbReference type="AlphaFoldDB" id="A0A0F9ZBV6"/>
<feature type="region of interest" description="Disordered" evidence="1">
    <location>
        <begin position="219"/>
        <end position="265"/>
    </location>
</feature>
<dbReference type="OrthoDB" id="5428925at2759"/>
<feature type="compositionally biased region" description="Polar residues" evidence="1">
    <location>
        <begin position="77"/>
        <end position="89"/>
    </location>
</feature>
<dbReference type="EMBL" id="JOKZ01000480">
    <property type="protein sequence ID" value="KKO97966.1"/>
    <property type="molecule type" value="Genomic_DNA"/>
</dbReference>
<feature type="region of interest" description="Disordered" evidence="1">
    <location>
        <begin position="75"/>
        <end position="99"/>
    </location>
</feature>
<feature type="region of interest" description="Disordered" evidence="1">
    <location>
        <begin position="1"/>
        <end position="39"/>
    </location>
</feature>
<feature type="compositionally biased region" description="Basic and acidic residues" evidence="1">
    <location>
        <begin position="303"/>
        <end position="316"/>
    </location>
</feature>
<name>A0A0F9ZBV6_TRIHA</name>